<keyword evidence="3" id="KW-1185">Reference proteome</keyword>
<name>A0A9X1CE17_9BACI</name>
<dbReference type="CDD" id="cd00093">
    <property type="entry name" value="HTH_XRE"/>
    <property type="match status" value="1"/>
</dbReference>
<evidence type="ECO:0000259" key="1">
    <source>
        <dbReference type="PROSITE" id="PS50943"/>
    </source>
</evidence>
<dbReference type="EMBL" id="JAGGMB010000019">
    <property type="protein sequence ID" value="MBP2079631.1"/>
    <property type="molecule type" value="Genomic_DNA"/>
</dbReference>
<organism evidence="2 3">
    <name type="scientific">Oceanobacillus polygoni</name>
    <dbReference type="NCBI Taxonomy" id="1235259"/>
    <lineage>
        <taxon>Bacteria</taxon>
        <taxon>Bacillati</taxon>
        <taxon>Bacillota</taxon>
        <taxon>Bacilli</taxon>
        <taxon>Bacillales</taxon>
        <taxon>Bacillaceae</taxon>
        <taxon>Oceanobacillus</taxon>
    </lineage>
</organism>
<dbReference type="InterPro" id="IPR001387">
    <property type="entry name" value="Cro/C1-type_HTH"/>
</dbReference>
<dbReference type="AlphaFoldDB" id="A0A9X1CE17"/>
<proteinExistence type="predicted"/>
<dbReference type="SMART" id="SM00530">
    <property type="entry name" value="HTH_XRE"/>
    <property type="match status" value="1"/>
</dbReference>
<sequence length="79" mass="9535">MKKREWLFDKRTEKELTHAELAKLSDIKRPYYTQIELGSRSPSVKVAKRIADVIETDWRLFFEDNCSKKEQKDKYLLNK</sequence>
<dbReference type="Pfam" id="PF01381">
    <property type="entry name" value="HTH_3"/>
    <property type="match status" value="1"/>
</dbReference>
<evidence type="ECO:0000313" key="3">
    <source>
        <dbReference type="Proteomes" id="UP001138793"/>
    </source>
</evidence>
<dbReference type="OrthoDB" id="1859224at2"/>
<reference evidence="2" key="1">
    <citation type="submission" date="2021-03" db="EMBL/GenBank/DDBJ databases">
        <title>Genomic Encyclopedia of Type Strains, Phase IV (KMG-IV): sequencing the most valuable type-strain genomes for metagenomic binning, comparative biology and taxonomic classification.</title>
        <authorList>
            <person name="Goeker M."/>
        </authorList>
    </citation>
    <scope>NUCLEOTIDE SEQUENCE</scope>
    <source>
        <strain evidence="2">DSM 107338</strain>
    </source>
</reference>
<dbReference type="GO" id="GO:0003677">
    <property type="term" value="F:DNA binding"/>
    <property type="evidence" value="ECO:0007669"/>
    <property type="project" value="InterPro"/>
</dbReference>
<dbReference type="InterPro" id="IPR010982">
    <property type="entry name" value="Lambda_DNA-bd_dom_sf"/>
</dbReference>
<gene>
    <name evidence="2" type="ORF">J2Z64_003930</name>
</gene>
<dbReference type="Proteomes" id="UP001138793">
    <property type="component" value="Unassembled WGS sequence"/>
</dbReference>
<feature type="domain" description="HTH cro/C1-type" evidence="1">
    <location>
        <begin position="11"/>
        <end position="61"/>
    </location>
</feature>
<evidence type="ECO:0000313" key="2">
    <source>
        <dbReference type="EMBL" id="MBP2079631.1"/>
    </source>
</evidence>
<dbReference type="Gene3D" id="1.10.260.40">
    <property type="entry name" value="lambda repressor-like DNA-binding domains"/>
    <property type="match status" value="1"/>
</dbReference>
<protein>
    <submittedName>
        <fullName evidence="2">Transcriptional regulator with XRE-family HTH domain</fullName>
    </submittedName>
</protein>
<accession>A0A9X1CE17</accession>
<dbReference type="SUPFAM" id="SSF47413">
    <property type="entry name" value="lambda repressor-like DNA-binding domains"/>
    <property type="match status" value="1"/>
</dbReference>
<dbReference type="RefSeq" id="WP_149472882.1">
    <property type="nucleotide sequence ID" value="NZ_JAGGMB010000019.1"/>
</dbReference>
<dbReference type="PROSITE" id="PS50943">
    <property type="entry name" value="HTH_CROC1"/>
    <property type="match status" value="1"/>
</dbReference>
<comment type="caution">
    <text evidence="2">The sequence shown here is derived from an EMBL/GenBank/DDBJ whole genome shotgun (WGS) entry which is preliminary data.</text>
</comment>